<evidence type="ECO:0000313" key="7">
    <source>
        <dbReference type="Proteomes" id="UP000076552"/>
    </source>
</evidence>
<feature type="compositionally biased region" description="Basic and acidic residues" evidence="4">
    <location>
        <begin position="318"/>
        <end position="340"/>
    </location>
</feature>
<sequence length="372" mass="41428">MFDSTASHVLRAEKRKHTDWSVLRQTLAEHGGLIIIVGAAPGGRPPAQDTIPVTIIEQTSDIIRRSLFGISFPGMTWDELIAATNYVAAKATKDGVWRVTYDDTISLTNEEAIGRQPERFKTLRPEHHPKPNEYKLISISPYKVHQRLTESMVAGRILLAAGAAHLCNPFGGLGHTGGIVDVDGLFECSSGINHGKENEKTLHGVYGKASINFDEVLASDEFLKRYEEAESDQENLKELTKVYSQDAQTLSYDFTKHYNPEMAWTLVSGGLSWHRQDSATNAERSKGGPGQMIRVMNCRYVEFLGAYQRYSFGTPDDKFSSEHRRVATSSGRKEKSDRKNVGTRASEWPGCLLYDSSQLCPSQGTRDNKRVS</sequence>
<dbReference type="EMBL" id="LFIV01000022">
    <property type="protein sequence ID" value="KZL75604.1"/>
    <property type="molecule type" value="Genomic_DNA"/>
</dbReference>
<dbReference type="SUPFAM" id="SSF51905">
    <property type="entry name" value="FAD/NAD(P)-binding domain"/>
    <property type="match status" value="1"/>
</dbReference>
<dbReference type="InterPro" id="IPR002938">
    <property type="entry name" value="FAD-bd"/>
</dbReference>
<dbReference type="InterPro" id="IPR036188">
    <property type="entry name" value="FAD/NAD-bd_sf"/>
</dbReference>
<reference evidence="6 7" key="1">
    <citation type="submission" date="2015-06" db="EMBL/GenBank/DDBJ databases">
        <title>Survival trade-offs in plant roots during colonization by closely related pathogenic and mutualistic fungi.</title>
        <authorList>
            <person name="Hacquard S."/>
            <person name="Kracher B."/>
            <person name="Hiruma K."/>
            <person name="Weinman A."/>
            <person name="Muench P."/>
            <person name="Garrido Oter R."/>
            <person name="Ver Loren van Themaat E."/>
            <person name="Dallerey J.-F."/>
            <person name="Damm U."/>
            <person name="Henrissat B."/>
            <person name="Lespinet O."/>
            <person name="Thon M."/>
            <person name="Kemen E."/>
            <person name="McHardy A.C."/>
            <person name="Schulze-Lefert P."/>
            <person name="O'Connell R.J."/>
        </authorList>
    </citation>
    <scope>NUCLEOTIDE SEQUENCE [LARGE SCALE GENOMIC DNA]</scope>
    <source>
        <strain evidence="6 7">0861</strain>
    </source>
</reference>
<evidence type="ECO:0000313" key="6">
    <source>
        <dbReference type="EMBL" id="KZL75604.1"/>
    </source>
</evidence>
<evidence type="ECO:0000256" key="2">
    <source>
        <dbReference type="ARBA" id="ARBA00022827"/>
    </source>
</evidence>
<name>A0A166WEZ0_9PEZI</name>
<proteinExistence type="predicted"/>
<keyword evidence="7" id="KW-1185">Reference proteome</keyword>
<dbReference type="STRING" id="708197.A0A166WEZ0"/>
<evidence type="ECO:0000256" key="3">
    <source>
        <dbReference type="ARBA" id="ARBA00023002"/>
    </source>
</evidence>
<feature type="domain" description="FAD-binding" evidence="5">
    <location>
        <begin position="40"/>
        <end position="183"/>
    </location>
</feature>
<comment type="caution">
    <text evidence="6">The sequence shown here is derived from an EMBL/GenBank/DDBJ whole genome shotgun (WGS) entry which is preliminary data.</text>
</comment>
<dbReference type="AlphaFoldDB" id="A0A166WEZ0"/>
<evidence type="ECO:0000256" key="1">
    <source>
        <dbReference type="ARBA" id="ARBA00022630"/>
    </source>
</evidence>
<dbReference type="GO" id="GO:0016491">
    <property type="term" value="F:oxidoreductase activity"/>
    <property type="evidence" value="ECO:0007669"/>
    <property type="project" value="UniProtKB-KW"/>
</dbReference>
<dbReference type="Gene3D" id="3.50.50.60">
    <property type="entry name" value="FAD/NAD(P)-binding domain"/>
    <property type="match status" value="1"/>
</dbReference>
<dbReference type="Proteomes" id="UP000076552">
    <property type="component" value="Unassembled WGS sequence"/>
</dbReference>
<dbReference type="Pfam" id="PF01494">
    <property type="entry name" value="FAD_binding_3"/>
    <property type="match status" value="1"/>
</dbReference>
<organism evidence="6 7">
    <name type="scientific">Colletotrichum tofieldiae</name>
    <dbReference type="NCBI Taxonomy" id="708197"/>
    <lineage>
        <taxon>Eukaryota</taxon>
        <taxon>Fungi</taxon>
        <taxon>Dikarya</taxon>
        <taxon>Ascomycota</taxon>
        <taxon>Pezizomycotina</taxon>
        <taxon>Sordariomycetes</taxon>
        <taxon>Hypocreomycetidae</taxon>
        <taxon>Glomerellales</taxon>
        <taxon>Glomerellaceae</taxon>
        <taxon>Colletotrichum</taxon>
        <taxon>Colletotrichum spaethianum species complex</taxon>
    </lineage>
</organism>
<dbReference type="Gene3D" id="3.30.9.10">
    <property type="entry name" value="D-Amino Acid Oxidase, subunit A, domain 2"/>
    <property type="match status" value="1"/>
</dbReference>
<dbReference type="GO" id="GO:0071949">
    <property type="term" value="F:FAD binding"/>
    <property type="evidence" value="ECO:0007669"/>
    <property type="project" value="InterPro"/>
</dbReference>
<evidence type="ECO:0000259" key="5">
    <source>
        <dbReference type="Pfam" id="PF01494"/>
    </source>
</evidence>
<keyword evidence="3" id="KW-0560">Oxidoreductase</keyword>
<accession>A0A166WEZ0</accession>
<keyword evidence="2" id="KW-0274">FAD</keyword>
<keyword evidence="1" id="KW-0285">Flavoprotein</keyword>
<feature type="region of interest" description="Disordered" evidence="4">
    <location>
        <begin position="318"/>
        <end position="343"/>
    </location>
</feature>
<evidence type="ECO:0000256" key="4">
    <source>
        <dbReference type="SAM" id="MobiDB-lite"/>
    </source>
</evidence>
<protein>
    <submittedName>
        <fullName evidence="6">FAD binding domain-containing protein</fullName>
    </submittedName>
</protein>
<gene>
    <name evidence="6" type="ORF">CT0861_06997</name>
</gene>